<name>A0ABD1VP53_9LAMI</name>
<keyword evidence="4" id="KW-0732">Signal</keyword>
<dbReference type="Gene3D" id="1.10.510.10">
    <property type="entry name" value="Transferase(Phosphotransferase) domain 1"/>
    <property type="match status" value="1"/>
</dbReference>
<gene>
    <name evidence="6" type="ORF">Fot_19819</name>
</gene>
<dbReference type="GO" id="GO:0005524">
    <property type="term" value="F:ATP binding"/>
    <property type="evidence" value="ECO:0007669"/>
    <property type="project" value="UniProtKB-KW"/>
</dbReference>
<feature type="domain" description="Protein kinase" evidence="5">
    <location>
        <begin position="138"/>
        <end position="450"/>
    </location>
</feature>
<dbReference type="Gene3D" id="3.30.200.20">
    <property type="entry name" value="Phosphorylase Kinase, domain 1"/>
    <property type="match status" value="1"/>
</dbReference>
<proteinExistence type="predicted"/>
<keyword evidence="6" id="KW-0418">Kinase</keyword>
<evidence type="ECO:0000256" key="1">
    <source>
        <dbReference type="ARBA" id="ARBA00022741"/>
    </source>
</evidence>
<dbReference type="PANTHER" id="PTHR27005:SF283">
    <property type="entry name" value="OS02G0633066 PROTEIN"/>
    <property type="match status" value="1"/>
</dbReference>
<comment type="caution">
    <text evidence="6">The sequence shown here is derived from an EMBL/GenBank/DDBJ whole genome shotgun (WGS) entry which is preliminary data.</text>
</comment>
<evidence type="ECO:0000259" key="5">
    <source>
        <dbReference type="PROSITE" id="PS50011"/>
    </source>
</evidence>
<keyword evidence="6" id="KW-0675">Receptor</keyword>
<keyword evidence="3" id="KW-0472">Membrane</keyword>
<evidence type="ECO:0000256" key="3">
    <source>
        <dbReference type="SAM" id="Phobius"/>
    </source>
</evidence>
<sequence>MNSHPVIVLLMLLGSMLMAMRIDSASQRLLSCPSSCGDIVVPFPFGTTHGLDESKACQGTCKNLQGSYLCFCRERFGGYGKKDGTGCHPKRRAKASIFLLIASGLFFPAVGSSWIFWRSKKKRVVKLRRGLYIQNGGLILENMLWRMQKPKVFTAEDLRNATDNYDESRVLYIDKHNEPVYRGSLCDEVNVLVTIKRCVTIESLQIQEFINKLVILFGIQHTNFVNLIGCCLETRYPLLVYEFFTDKTLYDFIHDNASFLSWEIRLKIAEKTARAIVYLHDEMSTPIVHGNIKSSNILLDSDYTVKVALPALDGYLDTFGYLNREWDTFGYLNQELDTFDHLNPEACLLGKLTNKSDVYSFGIVLAELLTGEQLLNLDRPKEGEIFLDKYFVSAIKEDRMREILVQRLVEMVDIEQLKKVAMLTERCLRNQPEERPTMFEVATELQNVILELDNDPRS</sequence>
<dbReference type="InterPro" id="IPR001245">
    <property type="entry name" value="Ser-Thr/Tyr_kinase_cat_dom"/>
</dbReference>
<dbReference type="SUPFAM" id="SSF56112">
    <property type="entry name" value="Protein kinase-like (PK-like)"/>
    <property type="match status" value="1"/>
</dbReference>
<dbReference type="InterPro" id="IPR011009">
    <property type="entry name" value="Kinase-like_dom_sf"/>
</dbReference>
<keyword evidence="1" id="KW-0547">Nucleotide-binding</keyword>
<protein>
    <submittedName>
        <fullName evidence="6">Wall-associated receptor kinase 3</fullName>
    </submittedName>
</protein>
<keyword evidence="7" id="KW-1185">Reference proteome</keyword>
<dbReference type="Proteomes" id="UP001604277">
    <property type="component" value="Unassembled WGS sequence"/>
</dbReference>
<evidence type="ECO:0000313" key="7">
    <source>
        <dbReference type="Proteomes" id="UP001604277"/>
    </source>
</evidence>
<dbReference type="InterPro" id="IPR045274">
    <property type="entry name" value="WAK-like"/>
</dbReference>
<reference evidence="7" key="1">
    <citation type="submission" date="2024-07" db="EMBL/GenBank/DDBJ databases">
        <title>Two chromosome-level genome assemblies of Korean endemic species Abeliophyllum distichum and Forsythia ovata (Oleaceae).</title>
        <authorList>
            <person name="Jang H."/>
        </authorList>
    </citation>
    <scope>NUCLEOTIDE SEQUENCE [LARGE SCALE GENOMIC DNA]</scope>
</reference>
<accession>A0ABD1VP53</accession>
<organism evidence="6 7">
    <name type="scientific">Forsythia ovata</name>
    <dbReference type="NCBI Taxonomy" id="205694"/>
    <lineage>
        <taxon>Eukaryota</taxon>
        <taxon>Viridiplantae</taxon>
        <taxon>Streptophyta</taxon>
        <taxon>Embryophyta</taxon>
        <taxon>Tracheophyta</taxon>
        <taxon>Spermatophyta</taxon>
        <taxon>Magnoliopsida</taxon>
        <taxon>eudicotyledons</taxon>
        <taxon>Gunneridae</taxon>
        <taxon>Pentapetalae</taxon>
        <taxon>asterids</taxon>
        <taxon>lamiids</taxon>
        <taxon>Lamiales</taxon>
        <taxon>Oleaceae</taxon>
        <taxon>Forsythieae</taxon>
        <taxon>Forsythia</taxon>
    </lineage>
</organism>
<dbReference type="Pfam" id="PF07714">
    <property type="entry name" value="PK_Tyr_Ser-Thr"/>
    <property type="match status" value="1"/>
</dbReference>
<keyword evidence="2" id="KW-0067">ATP-binding</keyword>
<keyword evidence="3" id="KW-0812">Transmembrane</keyword>
<evidence type="ECO:0000256" key="4">
    <source>
        <dbReference type="SAM" id="SignalP"/>
    </source>
</evidence>
<feature type="transmembrane region" description="Helical" evidence="3">
    <location>
        <begin position="97"/>
        <end position="117"/>
    </location>
</feature>
<dbReference type="AlphaFoldDB" id="A0ABD1VP53"/>
<feature type="chain" id="PRO_5044851420" evidence="4">
    <location>
        <begin position="20"/>
        <end position="458"/>
    </location>
</feature>
<keyword evidence="3" id="KW-1133">Transmembrane helix</keyword>
<dbReference type="InterPro" id="IPR000719">
    <property type="entry name" value="Prot_kinase_dom"/>
</dbReference>
<dbReference type="CDD" id="cd00054">
    <property type="entry name" value="EGF_CA"/>
    <property type="match status" value="1"/>
</dbReference>
<dbReference type="EMBL" id="JBFOLJ010000005">
    <property type="protein sequence ID" value="KAL2538428.1"/>
    <property type="molecule type" value="Genomic_DNA"/>
</dbReference>
<dbReference type="PANTHER" id="PTHR27005">
    <property type="entry name" value="WALL-ASSOCIATED RECEPTOR KINASE-LIKE 21"/>
    <property type="match status" value="1"/>
</dbReference>
<keyword evidence="6" id="KW-0808">Transferase</keyword>
<dbReference type="GO" id="GO:0016301">
    <property type="term" value="F:kinase activity"/>
    <property type="evidence" value="ECO:0007669"/>
    <property type="project" value="UniProtKB-KW"/>
</dbReference>
<dbReference type="PROSITE" id="PS50011">
    <property type="entry name" value="PROTEIN_KINASE_DOM"/>
    <property type="match status" value="1"/>
</dbReference>
<evidence type="ECO:0000313" key="6">
    <source>
        <dbReference type="EMBL" id="KAL2538428.1"/>
    </source>
</evidence>
<feature type="signal peptide" evidence="4">
    <location>
        <begin position="1"/>
        <end position="19"/>
    </location>
</feature>
<evidence type="ECO:0000256" key="2">
    <source>
        <dbReference type="ARBA" id="ARBA00022840"/>
    </source>
</evidence>